<name>I1DWV8_9GAMM</name>
<keyword evidence="2" id="KW-1185">Reference proteome</keyword>
<dbReference type="InterPro" id="IPR007413">
    <property type="entry name" value="YcjX-like"/>
</dbReference>
<dbReference type="EMBL" id="BAFK01000007">
    <property type="protein sequence ID" value="GAB58536.1"/>
    <property type="molecule type" value="Genomic_DNA"/>
</dbReference>
<dbReference type="Pfam" id="PF04317">
    <property type="entry name" value="DUF463"/>
    <property type="match status" value="1"/>
</dbReference>
<protein>
    <recommendedName>
        <fullName evidence="3">ATPase</fullName>
    </recommendedName>
</protein>
<comment type="caution">
    <text evidence="1">The sequence shown here is derived from an EMBL/GenBank/DDBJ whole genome shotgun (WGS) entry which is preliminary data.</text>
</comment>
<dbReference type="PANTHER" id="PTHR38605:SF1">
    <property type="entry name" value="ATPASE"/>
    <property type="match status" value="1"/>
</dbReference>
<evidence type="ECO:0000313" key="1">
    <source>
        <dbReference type="EMBL" id="GAB58536.1"/>
    </source>
</evidence>
<accession>I1DWV8</accession>
<proteinExistence type="predicted"/>
<reference evidence="1 2" key="1">
    <citation type="journal article" date="2012" name="J. Bacteriol.">
        <title>Genome Sequence of the Protease-Producing Bacterium Rheinheimera nanhaiensis E407-8T, Isolated from Deep-Sea Sediment of the South China Sea.</title>
        <authorList>
            <person name="Zhang X.-Y."/>
            <person name="Zhang Y.-J."/>
            <person name="Qin Q.-L."/>
            <person name="Xie B.-B."/>
            <person name="Chen X.-L."/>
            <person name="Zhou B.-C."/>
            <person name="Zhang Y.-Z."/>
        </authorList>
    </citation>
    <scope>NUCLEOTIDE SEQUENCE [LARGE SCALE GENOMIC DNA]</scope>
    <source>
        <strain evidence="1 2">E407-8</strain>
    </source>
</reference>
<evidence type="ECO:0000313" key="2">
    <source>
        <dbReference type="Proteomes" id="UP000004374"/>
    </source>
</evidence>
<dbReference type="STRING" id="562729.RNAN_1509"/>
<dbReference type="PIRSF" id="PIRSF019381">
    <property type="entry name" value="YcjX"/>
    <property type="match status" value="1"/>
</dbReference>
<evidence type="ECO:0008006" key="3">
    <source>
        <dbReference type="Google" id="ProtNLM"/>
    </source>
</evidence>
<organism evidence="1 2">
    <name type="scientific">Rheinheimera nanhaiensis E407-8</name>
    <dbReference type="NCBI Taxonomy" id="562729"/>
    <lineage>
        <taxon>Bacteria</taxon>
        <taxon>Pseudomonadati</taxon>
        <taxon>Pseudomonadota</taxon>
        <taxon>Gammaproteobacteria</taxon>
        <taxon>Chromatiales</taxon>
        <taxon>Chromatiaceae</taxon>
        <taxon>Rheinheimera</taxon>
    </lineage>
</organism>
<dbReference type="PANTHER" id="PTHR38605">
    <property type="entry name" value="ATPASE-RELATED"/>
    <property type="match status" value="1"/>
</dbReference>
<sequence length="461" mass="51495">MPVSFLSQLQHQGRELTGRALDRHLRLGVTGLSGAGKTAFITSLVHQLTQGDSSDNLPFFAVVQQQRFLGARLSQQPLSVPRFALDQNLSYLQHEPPQWPPSTQGFSQLNLNLRYKAAEGLRARLQHSSELALEVIDYPGEWLLDLPLLELTYAKWCEFSWQLFARPHRKAAAEPFKQALLSADLSLSTPGQLQQLTDAYKTLMQQFHQIPGAYLNQPGRVLVPGELAGAPMLQLFPLLPEQLEAAPALAKQLEQHYQSYCQHVIKPFYQRYFARLDRQVILVDCLAALNAGADALAELSQALKLILQSFQYGPGGLLSRLFKPRIDKVLFAASKADHVTPEQHKALTLLLQQLLQQPLKQSLYQAATSEAMSIAAIRASNSGYVQVDGLAQPCLSGTTMTGKAVTYFPGEVPAAQPDAQLFSRHKFEFIELRPQPWRDNTALPHIRMDHVLQFLLGDKLR</sequence>
<dbReference type="AlphaFoldDB" id="I1DWV8"/>
<gene>
    <name evidence="1" type="ORF">RNAN_1509</name>
</gene>
<dbReference type="Proteomes" id="UP000004374">
    <property type="component" value="Unassembled WGS sequence"/>
</dbReference>